<feature type="compositionally biased region" description="Basic and acidic residues" evidence="1">
    <location>
        <begin position="1"/>
        <end position="17"/>
    </location>
</feature>
<evidence type="ECO:0000313" key="3">
    <source>
        <dbReference type="EMBL" id="MCR2834718.1"/>
    </source>
</evidence>
<evidence type="ECO:0000256" key="2">
    <source>
        <dbReference type="SAM" id="Phobius"/>
    </source>
</evidence>
<evidence type="ECO:0000256" key="1">
    <source>
        <dbReference type="SAM" id="MobiDB-lite"/>
    </source>
</evidence>
<accession>A0ABT1XSS6</accession>
<organism evidence="3 4">
    <name type="scientific">Parerythrobacter lacustris</name>
    <dbReference type="NCBI Taxonomy" id="2969984"/>
    <lineage>
        <taxon>Bacteria</taxon>
        <taxon>Pseudomonadati</taxon>
        <taxon>Pseudomonadota</taxon>
        <taxon>Alphaproteobacteria</taxon>
        <taxon>Sphingomonadales</taxon>
        <taxon>Erythrobacteraceae</taxon>
        <taxon>Parerythrobacter</taxon>
    </lineage>
</organism>
<dbReference type="Pfam" id="PF14014">
    <property type="entry name" value="DUF4230"/>
    <property type="match status" value="1"/>
</dbReference>
<feature type="transmembrane region" description="Helical" evidence="2">
    <location>
        <begin position="37"/>
        <end position="58"/>
    </location>
</feature>
<proteinExistence type="predicted"/>
<dbReference type="RefSeq" id="WP_257596556.1">
    <property type="nucleotide sequence ID" value="NZ_JANKHH010000007.1"/>
</dbReference>
<keyword evidence="4" id="KW-1185">Reference proteome</keyword>
<dbReference type="Proteomes" id="UP001206067">
    <property type="component" value="Unassembled WGS sequence"/>
</dbReference>
<protein>
    <submittedName>
        <fullName evidence="3">DUF4230 domain-containing protein</fullName>
    </submittedName>
</protein>
<keyword evidence="2" id="KW-0812">Transmembrane</keyword>
<gene>
    <name evidence="3" type="ORF">NSO95_12265</name>
</gene>
<reference evidence="3 4" key="1">
    <citation type="submission" date="2022-08" db="EMBL/GenBank/DDBJ databases">
        <title>Polyphasic taxonomy analysis of Qipengyuania sp.RS5-5.</title>
        <authorList>
            <person name="Xamxidin M."/>
            <person name="Wu M."/>
        </authorList>
    </citation>
    <scope>NUCLEOTIDE SEQUENCE [LARGE SCALE GENOMIC DNA]</scope>
    <source>
        <strain evidence="3 4">RS5-5</strain>
    </source>
</reference>
<feature type="region of interest" description="Disordered" evidence="1">
    <location>
        <begin position="1"/>
        <end position="26"/>
    </location>
</feature>
<sequence length="238" mass="26186">MANDTIERDESPLRPEPDNVALETRPEREKSLARVQAVPWLLVIVLIAALAFVTWKAFFEQEEGDPVASAMLAFEKQNQLTVFSSRFEVMAESVDERGVLGVNFLKSRQAMIIPATVEYRVNLANVGRERMQWDPATETLDVQLPPLKTTVPNLDEKSARLFTDGNFVTGGAAEALIRNNSAVAEEKASVFARNPEVLALARTAAKEAVRQNLAIPLSVAGYGDVTVNVTFDGEDAKR</sequence>
<dbReference type="InterPro" id="IPR025324">
    <property type="entry name" value="DUF4230"/>
</dbReference>
<dbReference type="EMBL" id="JANKHH010000007">
    <property type="protein sequence ID" value="MCR2834718.1"/>
    <property type="molecule type" value="Genomic_DNA"/>
</dbReference>
<keyword evidence="2" id="KW-1133">Transmembrane helix</keyword>
<name>A0ABT1XSS6_9SPHN</name>
<evidence type="ECO:0000313" key="4">
    <source>
        <dbReference type="Proteomes" id="UP001206067"/>
    </source>
</evidence>
<keyword evidence="2" id="KW-0472">Membrane</keyword>
<comment type="caution">
    <text evidence="3">The sequence shown here is derived from an EMBL/GenBank/DDBJ whole genome shotgun (WGS) entry which is preliminary data.</text>
</comment>